<evidence type="ECO:0000313" key="9">
    <source>
        <dbReference type="Proteomes" id="UP000009282"/>
    </source>
</evidence>
<dbReference type="AlphaFoldDB" id="G4QH97"/>
<reference evidence="8 9" key="1">
    <citation type="journal article" date="2011" name="J. Bacteriol.">
        <title>Complete genome sequence of seawater bacterium Glaciecola nitratireducens FR1064T.</title>
        <authorList>
            <person name="Bian F."/>
            <person name="Qin Q.L."/>
            <person name="Xie B.B."/>
            <person name="Shu Y.L."/>
            <person name="Zhang X.Y."/>
            <person name="Yu Y."/>
            <person name="Chen B."/>
            <person name="Chen X.L."/>
            <person name="Zhou B.C."/>
            <person name="Zhang Y.Z."/>
        </authorList>
    </citation>
    <scope>NUCLEOTIDE SEQUENCE [LARGE SCALE GENOMIC DNA]</scope>
    <source>
        <strain evidence="9">JCM 12485 / KCTC 12276 / FR1064</strain>
    </source>
</reference>
<dbReference type="PANTHER" id="PTHR30629">
    <property type="entry name" value="PROPHAGE INTEGRASE"/>
    <property type="match status" value="1"/>
</dbReference>
<feature type="domain" description="Tyr recombinase" evidence="6">
    <location>
        <begin position="209"/>
        <end position="389"/>
    </location>
</feature>
<dbReference type="InterPro" id="IPR044068">
    <property type="entry name" value="CB"/>
</dbReference>
<dbReference type="InterPro" id="IPR025166">
    <property type="entry name" value="Integrase_DNA_bind_dom"/>
</dbReference>
<evidence type="ECO:0000256" key="1">
    <source>
        <dbReference type="ARBA" id="ARBA00008857"/>
    </source>
</evidence>
<keyword evidence="2" id="KW-0229">DNA integration</keyword>
<sequence>MPRVATPLTDSKIQSAKPREKDYKLSDGRGLHLRVRAGGTKDWIFRYQVPFSGTRKDMSFGIYPTVGLADAREKRKNAHKLLSKDIDPKSHKAEVKRTATQDKANSFTCITLDWLRVKSTKVTAKYAVQIEASLRNHVFPHIGKRPVKELTPSEVIEFLRPIEAKGSKETIKRLCQRINEVMDYAVNTGLIDINPLSKIHKAFLSPNPKHLPTIKPEELPQLMQSLSTASIKLVTRTLIEWQLHTMVRPSEAATAKWSEIDLDNQTWTIPADKMKKKNNGDHVVPLTPQTLALLDFIKPISGHREFIFPADRNPKTHTNTQTANMALKRMGYHKTLVAHGLRSLASTTLNERAFAPDVIEACLAHIDSNSVRRAYNRTDYLERRRKVMNWWSAHVEQAATGNMSLANTNKTLRLINN</sequence>
<dbReference type="InterPro" id="IPR050808">
    <property type="entry name" value="Phage_Integrase"/>
</dbReference>
<protein>
    <submittedName>
        <fullName evidence="8">Site-specific recombinase, phage integrase family protein</fullName>
    </submittedName>
</protein>
<dbReference type="InterPro" id="IPR038488">
    <property type="entry name" value="Integrase_DNA-bd_sf"/>
</dbReference>
<evidence type="ECO:0000256" key="2">
    <source>
        <dbReference type="ARBA" id="ARBA00022908"/>
    </source>
</evidence>
<dbReference type="STRING" id="1085623.GNIT_1611"/>
<dbReference type="InterPro" id="IPR002104">
    <property type="entry name" value="Integrase_catalytic"/>
</dbReference>
<dbReference type="KEGG" id="gni:GNIT_1611"/>
<keyword evidence="4" id="KW-0233">DNA recombination</keyword>
<dbReference type="Pfam" id="PF22022">
    <property type="entry name" value="Phage_int_M"/>
    <property type="match status" value="1"/>
</dbReference>
<dbReference type="InterPro" id="IPR010998">
    <property type="entry name" value="Integrase_recombinase_N"/>
</dbReference>
<keyword evidence="3 5" id="KW-0238">DNA-binding</keyword>
<dbReference type="OrthoDB" id="9795573at2"/>
<dbReference type="InterPro" id="IPR053876">
    <property type="entry name" value="Phage_int_M"/>
</dbReference>
<evidence type="ECO:0000313" key="8">
    <source>
        <dbReference type="EMBL" id="AEP29728.1"/>
    </source>
</evidence>
<dbReference type="Gene3D" id="3.30.160.390">
    <property type="entry name" value="Integrase, DNA-binding domain"/>
    <property type="match status" value="1"/>
</dbReference>
<dbReference type="GO" id="GO:0015074">
    <property type="term" value="P:DNA integration"/>
    <property type="evidence" value="ECO:0007669"/>
    <property type="project" value="UniProtKB-KW"/>
</dbReference>
<accession>G4QH97</accession>
<dbReference type="Gene3D" id="1.10.150.130">
    <property type="match status" value="1"/>
</dbReference>
<dbReference type="InterPro" id="IPR013762">
    <property type="entry name" value="Integrase-like_cat_sf"/>
</dbReference>
<dbReference type="eggNOG" id="COG0582">
    <property type="taxonomic scope" value="Bacteria"/>
</dbReference>
<proteinExistence type="inferred from homology"/>
<keyword evidence="9" id="KW-1185">Reference proteome</keyword>
<dbReference type="Gene3D" id="1.10.443.10">
    <property type="entry name" value="Intergrase catalytic core"/>
    <property type="match status" value="1"/>
</dbReference>
<evidence type="ECO:0000256" key="5">
    <source>
        <dbReference type="PROSITE-ProRule" id="PRU01248"/>
    </source>
</evidence>
<dbReference type="NCBIfam" id="NF007246">
    <property type="entry name" value="PRK09692.1"/>
    <property type="match status" value="1"/>
</dbReference>
<gene>
    <name evidence="8" type="ordered locus">GNIT_1611</name>
</gene>
<dbReference type="InterPro" id="IPR011010">
    <property type="entry name" value="DNA_brk_join_enz"/>
</dbReference>
<feature type="domain" description="Core-binding (CB)" evidence="7">
    <location>
        <begin position="105"/>
        <end position="186"/>
    </location>
</feature>
<name>G4QH97_GLANF</name>
<dbReference type="Pfam" id="PF13356">
    <property type="entry name" value="Arm-DNA-bind_3"/>
    <property type="match status" value="1"/>
</dbReference>
<dbReference type="GO" id="GO:0006310">
    <property type="term" value="P:DNA recombination"/>
    <property type="evidence" value="ECO:0007669"/>
    <property type="project" value="UniProtKB-KW"/>
</dbReference>
<comment type="similarity">
    <text evidence="1">Belongs to the 'phage' integrase family.</text>
</comment>
<dbReference type="RefSeq" id="WP_014108602.1">
    <property type="nucleotide sequence ID" value="NC_016041.1"/>
</dbReference>
<evidence type="ECO:0000256" key="4">
    <source>
        <dbReference type="ARBA" id="ARBA00023172"/>
    </source>
</evidence>
<dbReference type="PANTHER" id="PTHR30629:SF6">
    <property type="entry name" value="PROPHAGE INTEGRASE INTA-RELATED"/>
    <property type="match status" value="1"/>
</dbReference>
<evidence type="ECO:0000259" key="6">
    <source>
        <dbReference type="PROSITE" id="PS51898"/>
    </source>
</evidence>
<evidence type="ECO:0000259" key="7">
    <source>
        <dbReference type="PROSITE" id="PS51900"/>
    </source>
</evidence>
<dbReference type="SUPFAM" id="SSF56349">
    <property type="entry name" value="DNA breaking-rejoining enzymes"/>
    <property type="match status" value="1"/>
</dbReference>
<organism evidence="8 9">
    <name type="scientific">Glaciecola nitratireducens (strain JCM 12485 / KCTC 12276 / FR1064)</name>
    <dbReference type="NCBI Taxonomy" id="1085623"/>
    <lineage>
        <taxon>Bacteria</taxon>
        <taxon>Pseudomonadati</taxon>
        <taxon>Pseudomonadota</taxon>
        <taxon>Gammaproteobacteria</taxon>
        <taxon>Alteromonadales</taxon>
        <taxon>Alteromonadaceae</taxon>
        <taxon>Brumicola</taxon>
    </lineage>
</organism>
<dbReference type="GO" id="GO:0003677">
    <property type="term" value="F:DNA binding"/>
    <property type="evidence" value="ECO:0007669"/>
    <property type="project" value="UniProtKB-UniRule"/>
</dbReference>
<dbReference type="CDD" id="cd00801">
    <property type="entry name" value="INT_P4_C"/>
    <property type="match status" value="1"/>
</dbReference>
<dbReference type="Pfam" id="PF00589">
    <property type="entry name" value="Phage_integrase"/>
    <property type="match status" value="1"/>
</dbReference>
<dbReference type="Proteomes" id="UP000009282">
    <property type="component" value="Chromosome"/>
</dbReference>
<evidence type="ECO:0000256" key="3">
    <source>
        <dbReference type="ARBA" id="ARBA00023125"/>
    </source>
</evidence>
<dbReference type="PROSITE" id="PS51898">
    <property type="entry name" value="TYR_RECOMBINASE"/>
    <property type="match status" value="1"/>
</dbReference>
<dbReference type="HOGENOM" id="CLU_027562_0_0_6"/>
<dbReference type="PROSITE" id="PS51900">
    <property type="entry name" value="CB"/>
    <property type="match status" value="1"/>
</dbReference>
<dbReference type="EMBL" id="CP003060">
    <property type="protein sequence ID" value="AEP29728.1"/>
    <property type="molecule type" value="Genomic_DNA"/>
</dbReference>